<gene>
    <name evidence="1" type="ORF">I8752_16740</name>
</gene>
<evidence type="ECO:0000313" key="1">
    <source>
        <dbReference type="EMBL" id="MBH8574641.1"/>
    </source>
</evidence>
<dbReference type="AlphaFoldDB" id="A0A8J7I7K7"/>
<dbReference type="EMBL" id="JAECZA010000080">
    <property type="protein sequence ID" value="MBH8574641.1"/>
    <property type="molecule type" value="Genomic_DNA"/>
</dbReference>
<organism evidence="1 2">
    <name type="scientific">Dendronalium phyllosphericum CENA369</name>
    <dbReference type="NCBI Taxonomy" id="1725256"/>
    <lineage>
        <taxon>Bacteria</taxon>
        <taxon>Bacillati</taxon>
        <taxon>Cyanobacteriota</taxon>
        <taxon>Cyanophyceae</taxon>
        <taxon>Nostocales</taxon>
        <taxon>Nostocaceae</taxon>
        <taxon>Dendronalium</taxon>
        <taxon>Dendronalium phyllosphericum</taxon>
    </lineage>
</organism>
<reference evidence="1 2" key="1">
    <citation type="journal article" date="2021" name="Int. J. Syst. Evol. Microbiol.">
        <title>Amazonocrinis nigriterrae gen. nov., sp. nov., Atlanticothrix silvestris gen. nov., sp. nov. and Dendronalium phyllosphericum gen. nov., sp. nov., nostocacean cyanobacteria from Brazilian environments.</title>
        <authorList>
            <person name="Alvarenga D.O."/>
            <person name="Andreote A.P.D."/>
            <person name="Branco L.H.Z."/>
            <person name="Delbaje E."/>
            <person name="Cruz R.B."/>
            <person name="Varani A.M."/>
            <person name="Fiore M.F."/>
        </authorList>
    </citation>
    <scope>NUCLEOTIDE SEQUENCE [LARGE SCALE GENOMIC DNA]</scope>
    <source>
        <strain evidence="1 2">CENA369</strain>
    </source>
</reference>
<dbReference type="RefSeq" id="WP_214433438.1">
    <property type="nucleotide sequence ID" value="NZ_CAWPUQ010000318.1"/>
</dbReference>
<sequence length="65" mass="7570">MVRVPIETLYYIITGKSLTIKNSPRPPSGSEVWTRRKPPRLQLPHRVSPSLRRSYRNYLGGYDIT</sequence>
<comment type="caution">
    <text evidence="1">The sequence shown here is derived from an EMBL/GenBank/DDBJ whole genome shotgun (WGS) entry which is preliminary data.</text>
</comment>
<protein>
    <submittedName>
        <fullName evidence="1">Uncharacterized protein</fullName>
    </submittedName>
</protein>
<evidence type="ECO:0000313" key="2">
    <source>
        <dbReference type="Proteomes" id="UP000662314"/>
    </source>
</evidence>
<dbReference type="Proteomes" id="UP000662314">
    <property type="component" value="Unassembled WGS sequence"/>
</dbReference>
<accession>A0A8J7I7K7</accession>
<keyword evidence="2" id="KW-1185">Reference proteome</keyword>
<proteinExistence type="predicted"/>
<name>A0A8J7I7K7_9NOST</name>